<evidence type="ECO:0000313" key="1">
    <source>
        <dbReference type="EMBL" id="MBN0043041.1"/>
    </source>
</evidence>
<name>A0ABS2VJ14_STRAS</name>
<dbReference type="EMBL" id="JAFFZS010000001">
    <property type="protein sequence ID" value="MBN0043041.1"/>
    <property type="molecule type" value="Genomic_DNA"/>
</dbReference>
<dbReference type="RefSeq" id="WP_205381240.1">
    <property type="nucleotide sequence ID" value="NZ_JAFFZS010000001.1"/>
</dbReference>
<keyword evidence="2" id="KW-1185">Reference proteome</keyword>
<organism evidence="1 2">
    <name type="scientific">Streptomyces actuosus</name>
    <dbReference type="NCBI Taxonomy" id="1885"/>
    <lineage>
        <taxon>Bacteria</taxon>
        <taxon>Bacillati</taxon>
        <taxon>Actinomycetota</taxon>
        <taxon>Actinomycetes</taxon>
        <taxon>Kitasatosporales</taxon>
        <taxon>Streptomycetaceae</taxon>
        <taxon>Streptomyces</taxon>
    </lineage>
</organism>
<evidence type="ECO:0000313" key="2">
    <source>
        <dbReference type="Proteomes" id="UP000788262"/>
    </source>
</evidence>
<sequence length="103" mass="10541">MVTASFDVDFPLLTGAGAHLHDRPAIRAAHWMLGTGGPAQWAAAPGTGVPEKFRSLPGSRSPRYPPSVPLTLETGTAALVTAALVWLGGDGRLSAGRGGGARR</sequence>
<gene>
    <name evidence="1" type="ORF">JS756_02705</name>
</gene>
<protein>
    <submittedName>
        <fullName evidence="1">Uncharacterized protein</fullName>
    </submittedName>
</protein>
<comment type="caution">
    <text evidence="1">The sequence shown here is derived from an EMBL/GenBank/DDBJ whole genome shotgun (WGS) entry which is preliminary data.</text>
</comment>
<proteinExistence type="predicted"/>
<accession>A0ABS2VJ14</accession>
<reference evidence="1 2" key="1">
    <citation type="submission" date="2021-02" db="EMBL/GenBank/DDBJ databases">
        <title>Whole genome sequencing of Streptomyces actuosus VRA1.</title>
        <authorList>
            <person name="Sen G."/>
            <person name="Sen A."/>
        </authorList>
    </citation>
    <scope>NUCLEOTIDE SEQUENCE [LARGE SCALE GENOMIC DNA]</scope>
    <source>
        <strain evidence="1 2">VRA1</strain>
    </source>
</reference>
<dbReference type="Proteomes" id="UP000788262">
    <property type="component" value="Unassembled WGS sequence"/>
</dbReference>